<dbReference type="AlphaFoldDB" id="A0A915YG45"/>
<dbReference type="SUPFAM" id="SSF52788">
    <property type="entry name" value="Phosphotyrosine protein phosphatases I"/>
    <property type="match status" value="1"/>
</dbReference>
<dbReference type="InterPro" id="IPR036196">
    <property type="entry name" value="Ptyr_pPase_sf"/>
</dbReference>
<gene>
    <name evidence="1" type="ORF">AsAng_0032500</name>
</gene>
<reference evidence="1" key="1">
    <citation type="submission" date="2022-09" db="EMBL/GenBank/DDBJ databases">
        <title>Aureispira anguillicida sp. nov., isolated from Leptocephalus of Japanese eel Anguilla japonica.</title>
        <authorList>
            <person name="Yuasa K."/>
            <person name="Mekata T."/>
            <person name="Ikunari K."/>
        </authorList>
    </citation>
    <scope>NUCLEOTIDE SEQUENCE</scope>
    <source>
        <strain evidence="1">EL160426</strain>
    </source>
</reference>
<dbReference type="KEGG" id="aup:AsAng_0032500"/>
<protein>
    <submittedName>
        <fullName evidence="1">Protein-tyrosine-phosphatase</fullName>
    </submittedName>
</protein>
<dbReference type="Proteomes" id="UP001060919">
    <property type="component" value="Chromosome"/>
</dbReference>
<dbReference type="PANTHER" id="PTHR43428">
    <property type="entry name" value="ARSENATE REDUCTASE"/>
    <property type="match status" value="1"/>
</dbReference>
<proteinExistence type="predicted"/>
<organism evidence="1 2">
    <name type="scientific">Aureispira anguillae</name>
    <dbReference type="NCBI Taxonomy" id="2864201"/>
    <lineage>
        <taxon>Bacteria</taxon>
        <taxon>Pseudomonadati</taxon>
        <taxon>Bacteroidota</taxon>
        <taxon>Saprospiria</taxon>
        <taxon>Saprospirales</taxon>
        <taxon>Saprospiraceae</taxon>
        <taxon>Aureispira</taxon>
    </lineage>
</organism>
<dbReference type="EMBL" id="AP026867">
    <property type="protein sequence ID" value="BDS12527.1"/>
    <property type="molecule type" value="Genomic_DNA"/>
</dbReference>
<name>A0A915YG45_9BACT</name>
<keyword evidence="2" id="KW-1185">Reference proteome</keyword>
<evidence type="ECO:0000313" key="1">
    <source>
        <dbReference type="EMBL" id="BDS12527.1"/>
    </source>
</evidence>
<evidence type="ECO:0000313" key="2">
    <source>
        <dbReference type="Proteomes" id="UP001060919"/>
    </source>
</evidence>
<sequence>MQKNLLNTALIDYCQQLEQGFEQLPATRKAILLQLSNYLSQKINAKQVPQVTVICTHNSRRSHFGQLWLAIGATYYGLPPIRTFSGGTEVSAFNPRAVQAFQRIGLEIKRPDHDTANPAYEVRWQVNQSPYIAFSKKHTTAPNPSSAFAAVMVCTDADQNCPLVAGTDLKLTVPYTDPKKYDDTNLEAIEYDKTCQEIGREMLFVLQQTQQLIK</sequence>
<accession>A0A915YG45</accession>
<dbReference type="RefSeq" id="WP_264787893.1">
    <property type="nucleotide sequence ID" value="NZ_AP026867.1"/>
</dbReference>
<dbReference type="Gene3D" id="3.40.50.2300">
    <property type="match status" value="1"/>
</dbReference>
<dbReference type="PANTHER" id="PTHR43428:SF1">
    <property type="entry name" value="ARSENATE REDUCTASE"/>
    <property type="match status" value="1"/>
</dbReference>